<dbReference type="SMART" id="SM00422">
    <property type="entry name" value="HTH_MERR"/>
    <property type="match status" value="1"/>
</dbReference>
<dbReference type="InterPro" id="IPR009061">
    <property type="entry name" value="DNA-bd_dom_put_sf"/>
</dbReference>
<dbReference type="Proteomes" id="UP000067320">
    <property type="component" value="Chromosome"/>
</dbReference>
<dbReference type="PANTHER" id="PTHR30204:SF92">
    <property type="entry name" value="HTH-TYPE TRANSCRIPTIONAL REGULATOR ZNTR"/>
    <property type="match status" value="1"/>
</dbReference>
<dbReference type="Gene3D" id="1.10.1660.10">
    <property type="match status" value="1"/>
</dbReference>
<reference evidence="4 7" key="4">
    <citation type="journal article" date="2016" name="Genome Announc.">
        <title>Fully Closed Genome Sequences of Five Type Strains of the Genus Cronobacter and One Cronobacter sakazakii Strain.</title>
        <authorList>
            <person name="Moine D."/>
            <person name="Kassam M."/>
            <person name="Baert L."/>
            <person name="Tang Y."/>
            <person name="Barretto C."/>
            <person name="Ngom Bru C."/>
            <person name="Klijn A."/>
            <person name="Descombes P."/>
        </authorList>
    </citation>
    <scope>NUCLEOTIDE SEQUENCE [LARGE SCALE GENOMIC DNA]</scope>
    <source>
        <strain evidence="4 7">LMG 26250</strain>
    </source>
</reference>
<sequence length="270" mass="30693">MSHFTIEMLSDQCGVSMPNLRAWQRSGLLKPARDDNGRRYFDYSHLMRIHAILKWLDRGLPLNEVARILKGEQSALVSQWEVWQEQLLATLEKTRMEKARTLLRKMGRELPAALLLDNVVLPLRLWLSHGNSSAQLTRRARFDTLIIEYATFLMQSLRKRPASGLVVIAMNSHDPLDVWLEAIRFTGEGFRIDVMHKPVPLPDLTQFEADHYLIYSDVPLTPAQLALWQQWQLDGMPLFSAGAGFAAPPELPDAANLPDDSADDSAFSTY</sequence>
<dbReference type="Pfam" id="PF13411">
    <property type="entry name" value="MerR_1"/>
    <property type="match status" value="1"/>
</dbReference>
<name>K8A011_9ENTR</name>
<dbReference type="InterPro" id="IPR053988">
    <property type="entry name" value="MlrA-like_helical"/>
</dbReference>
<dbReference type="AlphaFoldDB" id="K8A011"/>
<dbReference type="CDD" id="cd00592">
    <property type="entry name" value="HTH_MerR-like"/>
    <property type="match status" value="1"/>
</dbReference>
<protein>
    <submittedName>
        <fullName evidence="4 5">Transcriptional regulator, MerR family</fullName>
    </submittedName>
</protein>
<dbReference type="EMBL" id="CAKW01000067">
    <property type="protein sequence ID" value="CCJ72441.1"/>
    <property type="molecule type" value="Genomic_DNA"/>
</dbReference>
<evidence type="ECO:0000259" key="3">
    <source>
        <dbReference type="PROSITE" id="PS50937"/>
    </source>
</evidence>
<dbReference type="InterPro" id="IPR053987">
    <property type="entry name" value="MlrA-like_C"/>
</dbReference>
<dbReference type="EMBL" id="CP012264">
    <property type="protein sequence ID" value="ALB62790.1"/>
    <property type="molecule type" value="Genomic_DNA"/>
</dbReference>
<evidence type="ECO:0000313" key="4">
    <source>
        <dbReference type="EMBL" id="ALB62790.1"/>
    </source>
</evidence>
<feature type="domain" description="HTH merR-type" evidence="3">
    <location>
        <begin position="3"/>
        <end position="71"/>
    </location>
</feature>
<dbReference type="PANTHER" id="PTHR30204">
    <property type="entry name" value="REDOX-CYCLING DRUG-SENSING TRANSCRIPTIONAL ACTIVATOR SOXR"/>
    <property type="match status" value="1"/>
</dbReference>
<dbReference type="PROSITE" id="PS50937">
    <property type="entry name" value="HTH_MERR_2"/>
    <property type="match status" value="1"/>
</dbReference>
<dbReference type="Pfam" id="PF22270">
    <property type="entry name" value="MlrA_helical"/>
    <property type="match status" value="1"/>
</dbReference>
<organism evidence="5 6">
    <name type="scientific">Cronobacter condimenti 1330</name>
    <dbReference type="NCBI Taxonomy" id="1073999"/>
    <lineage>
        <taxon>Bacteria</taxon>
        <taxon>Pseudomonadati</taxon>
        <taxon>Pseudomonadota</taxon>
        <taxon>Gammaproteobacteria</taxon>
        <taxon>Enterobacterales</taxon>
        <taxon>Enterobacteriaceae</taxon>
        <taxon>Cronobacter</taxon>
    </lineage>
</organism>
<dbReference type="STRING" id="1073999.AFK62_09880"/>
<evidence type="ECO:0000256" key="2">
    <source>
        <dbReference type="SAM" id="MobiDB-lite"/>
    </source>
</evidence>
<keyword evidence="7" id="KW-1185">Reference proteome</keyword>
<reference evidence="5" key="1">
    <citation type="submission" date="2012-07" db="EMBL/GenBank/DDBJ databases">
        <authorList>
            <person name="Cummings C."/>
        </authorList>
    </citation>
    <scope>NUCLEOTIDE SEQUENCE</scope>
    <source>
        <strain evidence="5">1330</strain>
    </source>
</reference>
<dbReference type="PATRIC" id="fig|1073999.7.peg.2068"/>
<keyword evidence="1" id="KW-0238">DNA-binding</keyword>
<dbReference type="Pfam" id="PF22267">
    <property type="entry name" value="MlrA_C"/>
    <property type="match status" value="1"/>
</dbReference>
<dbReference type="RefSeq" id="WP_007671384.1">
    <property type="nucleotide sequence ID" value="NZ_CAKW01000067.1"/>
</dbReference>
<feature type="region of interest" description="Disordered" evidence="2">
    <location>
        <begin position="250"/>
        <end position="270"/>
    </location>
</feature>
<dbReference type="eggNOG" id="COG0789">
    <property type="taxonomic scope" value="Bacteria"/>
</dbReference>
<dbReference type="SUPFAM" id="SSF46955">
    <property type="entry name" value="Putative DNA-binding domain"/>
    <property type="match status" value="1"/>
</dbReference>
<dbReference type="KEGG" id="ccon:AFK62_09880"/>
<dbReference type="OrthoDB" id="9800334at2"/>
<dbReference type="GO" id="GO:0003677">
    <property type="term" value="F:DNA binding"/>
    <property type="evidence" value="ECO:0007669"/>
    <property type="project" value="UniProtKB-KW"/>
</dbReference>
<evidence type="ECO:0000313" key="6">
    <source>
        <dbReference type="Proteomes" id="UP000009340"/>
    </source>
</evidence>
<reference evidence="7" key="2">
    <citation type="submission" date="2015-07" db="EMBL/GenBank/DDBJ databases">
        <authorList>
            <person name="Moine D."/>
            <person name="Kassam M."/>
        </authorList>
    </citation>
    <scope>NUCLEOTIDE SEQUENCE [LARGE SCALE GENOMIC DNA]</scope>
    <source>
        <strain evidence="7">LMG 26250</strain>
    </source>
</reference>
<dbReference type="Proteomes" id="UP000009340">
    <property type="component" value="Unassembled WGS sequence"/>
</dbReference>
<dbReference type="InterPro" id="IPR047057">
    <property type="entry name" value="MerR_fam"/>
</dbReference>
<reference evidence="7" key="3">
    <citation type="submission" date="2015-09" db="EMBL/GenBank/DDBJ databases">
        <title>Cronobacter genome sequencing and assembly.</title>
        <authorList>
            <person name="Descombes P."/>
            <person name="Baert L."/>
            <person name="Ngom-Bru C."/>
            <person name="Barretto C."/>
        </authorList>
    </citation>
    <scope>NUCLEOTIDE SEQUENCE [LARGE SCALE GENOMIC DNA]</scope>
    <source>
        <strain evidence="7">LMG 26250</strain>
    </source>
</reference>
<evidence type="ECO:0000256" key="1">
    <source>
        <dbReference type="ARBA" id="ARBA00023125"/>
    </source>
</evidence>
<dbReference type="GO" id="GO:0003700">
    <property type="term" value="F:DNA-binding transcription factor activity"/>
    <property type="evidence" value="ECO:0007669"/>
    <property type="project" value="InterPro"/>
</dbReference>
<proteinExistence type="predicted"/>
<evidence type="ECO:0000313" key="5">
    <source>
        <dbReference type="EMBL" id="CCJ72441.1"/>
    </source>
</evidence>
<evidence type="ECO:0000313" key="7">
    <source>
        <dbReference type="Proteomes" id="UP000067320"/>
    </source>
</evidence>
<dbReference type="InterPro" id="IPR000551">
    <property type="entry name" value="MerR-type_HTH_dom"/>
</dbReference>
<gene>
    <name evidence="4" type="ORF">AFK62_09880</name>
    <name evidence="5" type="ORF">BN137_1809</name>
</gene>
<accession>K8A011</accession>